<evidence type="ECO:0000256" key="2">
    <source>
        <dbReference type="ARBA" id="ARBA00023180"/>
    </source>
</evidence>
<reference evidence="6 7" key="1">
    <citation type="submission" date="2024-02" db="EMBL/GenBank/DDBJ databases">
        <authorList>
            <person name="Vignale AGUSTIN F."/>
            <person name="Sosa J E."/>
            <person name="Modenutti C."/>
        </authorList>
    </citation>
    <scope>NUCLEOTIDE SEQUENCE [LARGE SCALE GENOMIC DNA]</scope>
</reference>
<comment type="caution">
    <text evidence="6">The sequence shown here is derived from an EMBL/GenBank/DDBJ whole genome shotgun (WGS) entry which is preliminary data.</text>
</comment>
<keyword evidence="1" id="KW-1015">Disulfide bond</keyword>
<evidence type="ECO:0000313" key="7">
    <source>
        <dbReference type="Proteomes" id="UP001642360"/>
    </source>
</evidence>
<keyword evidence="3" id="KW-1133">Transmembrane helix</keyword>
<dbReference type="PANTHER" id="PTHR33021">
    <property type="entry name" value="BLUE COPPER PROTEIN"/>
    <property type="match status" value="1"/>
</dbReference>
<dbReference type="InterPro" id="IPR039391">
    <property type="entry name" value="Phytocyanin-like"/>
</dbReference>
<gene>
    <name evidence="6" type="ORF">ILEXP_LOCUS40476</name>
</gene>
<keyword evidence="4" id="KW-0732">Signal</keyword>
<dbReference type="Pfam" id="PF02298">
    <property type="entry name" value="Cu_bind_like"/>
    <property type="match status" value="1"/>
</dbReference>
<keyword evidence="3" id="KW-0812">Transmembrane</keyword>
<feature type="domain" description="Phytocyanin" evidence="5">
    <location>
        <begin position="26"/>
        <end position="127"/>
    </location>
</feature>
<feature type="chain" id="PRO_5044771445" description="Phytocyanin domain-containing protein" evidence="4">
    <location>
        <begin position="26"/>
        <end position="152"/>
    </location>
</feature>
<organism evidence="6 7">
    <name type="scientific">Ilex paraguariensis</name>
    <name type="common">yerba mate</name>
    <dbReference type="NCBI Taxonomy" id="185542"/>
    <lineage>
        <taxon>Eukaryota</taxon>
        <taxon>Viridiplantae</taxon>
        <taxon>Streptophyta</taxon>
        <taxon>Embryophyta</taxon>
        <taxon>Tracheophyta</taxon>
        <taxon>Spermatophyta</taxon>
        <taxon>Magnoliopsida</taxon>
        <taxon>eudicotyledons</taxon>
        <taxon>Gunneridae</taxon>
        <taxon>Pentapetalae</taxon>
        <taxon>asterids</taxon>
        <taxon>campanulids</taxon>
        <taxon>Aquifoliales</taxon>
        <taxon>Aquifoliaceae</taxon>
        <taxon>Ilex</taxon>
    </lineage>
</organism>
<proteinExistence type="predicted"/>
<evidence type="ECO:0000256" key="1">
    <source>
        <dbReference type="ARBA" id="ARBA00023157"/>
    </source>
</evidence>
<sequence length="152" mass="15989">MATRIGLGLIGCLIIAASPLGGAAADTHNVGGGLGWTIPPLGDIAYKNWAARENFEVGDNLVFTWNNTHNVAKVSKEEFDNCTSSNGPIQTTSPANFTIDSNGSSYFICTVNNHCRLGQKLEVTVDSSASALATTALSVFLLAMAISFLSFM</sequence>
<dbReference type="InterPro" id="IPR008972">
    <property type="entry name" value="Cupredoxin"/>
</dbReference>
<dbReference type="SUPFAM" id="SSF49503">
    <property type="entry name" value="Cupredoxins"/>
    <property type="match status" value="1"/>
</dbReference>
<dbReference type="EMBL" id="CAUOFW020005614">
    <property type="protein sequence ID" value="CAK9170953.1"/>
    <property type="molecule type" value="Genomic_DNA"/>
</dbReference>
<dbReference type="FunFam" id="2.60.40.420:FF:000034">
    <property type="entry name" value="Cupredoxin superfamily protein"/>
    <property type="match status" value="1"/>
</dbReference>
<evidence type="ECO:0000313" key="6">
    <source>
        <dbReference type="EMBL" id="CAK9170953.1"/>
    </source>
</evidence>
<feature type="transmembrane region" description="Helical" evidence="3">
    <location>
        <begin position="129"/>
        <end position="151"/>
    </location>
</feature>
<keyword evidence="7" id="KW-1185">Reference proteome</keyword>
<accession>A0ABC8TTY8</accession>
<dbReference type="InterPro" id="IPR003245">
    <property type="entry name" value="Phytocyanin_dom"/>
</dbReference>
<dbReference type="PANTHER" id="PTHR33021:SF522">
    <property type="entry name" value="PHYTOCYANIN DOMAIN-CONTAINING PROTEIN"/>
    <property type="match status" value="1"/>
</dbReference>
<name>A0ABC8TTY8_9AQUA</name>
<evidence type="ECO:0000256" key="3">
    <source>
        <dbReference type="SAM" id="Phobius"/>
    </source>
</evidence>
<dbReference type="PROSITE" id="PS51485">
    <property type="entry name" value="PHYTOCYANIN"/>
    <property type="match status" value="1"/>
</dbReference>
<keyword evidence="3" id="KW-0472">Membrane</keyword>
<keyword evidence="2" id="KW-0325">Glycoprotein</keyword>
<evidence type="ECO:0000256" key="4">
    <source>
        <dbReference type="SAM" id="SignalP"/>
    </source>
</evidence>
<dbReference type="Gene3D" id="2.60.40.420">
    <property type="entry name" value="Cupredoxins - blue copper proteins"/>
    <property type="match status" value="1"/>
</dbReference>
<feature type="signal peptide" evidence="4">
    <location>
        <begin position="1"/>
        <end position="25"/>
    </location>
</feature>
<evidence type="ECO:0000259" key="5">
    <source>
        <dbReference type="PROSITE" id="PS51485"/>
    </source>
</evidence>
<dbReference type="AlphaFoldDB" id="A0ABC8TTY8"/>
<dbReference type="Proteomes" id="UP001642360">
    <property type="component" value="Unassembled WGS sequence"/>
</dbReference>
<protein>
    <recommendedName>
        <fullName evidence="5">Phytocyanin domain-containing protein</fullName>
    </recommendedName>
</protein>